<feature type="compositionally biased region" description="Low complexity" evidence="1">
    <location>
        <begin position="69"/>
        <end position="85"/>
    </location>
</feature>
<feature type="region of interest" description="Disordered" evidence="1">
    <location>
        <begin position="345"/>
        <end position="385"/>
    </location>
</feature>
<proteinExistence type="predicted"/>
<sequence>MADTKDDPAPPTATPPTTPGKNTPSNGHEKIDDFKKAAEKVEEINLKKQTADAFAEELFGKNDDDWANQTGSTTTTTIPIHQPSTDDPIFGVDQSEEPDIEEIPEVSLSHRGSRRESRRESHQDIKQEYEDSAVVGEEKSEHAKHENVEHGKEEQHTTEGTDPTADTAATDQQYYDYNAYGYDPNYANYDQSQTGQEQAAYDTNAYNYDQSAYNYDQNGAYDYSQQYGYDPTTGTYNQDYPGYDTTAYDYGTQEPSTVPIDTTAYDYGTQDPNVEADTTAYDYGTQDPNTARTDYYAQRTEDQTTATDYSGYDQNATTYNPFAAAAAEDSAVGTYDYSAQAATSAYGDTSTTYTDPTTAQAPDHTYDQNSGSYYDTSQYGGGYQYGDATTDYSQYGYSADTTQTTAAPQHS</sequence>
<evidence type="ECO:0000256" key="1">
    <source>
        <dbReference type="SAM" id="MobiDB-lite"/>
    </source>
</evidence>
<feature type="compositionally biased region" description="Pro residues" evidence="1">
    <location>
        <begin position="9"/>
        <end position="18"/>
    </location>
</feature>
<keyword evidence="2" id="KW-1185">Reference proteome</keyword>
<evidence type="ECO:0000313" key="2">
    <source>
        <dbReference type="Proteomes" id="UP000887578"/>
    </source>
</evidence>
<reference evidence="3" key="1">
    <citation type="submission" date="2022-11" db="UniProtKB">
        <authorList>
            <consortium name="WormBaseParasite"/>
        </authorList>
    </citation>
    <scope>IDENTIFICATION</scope>
</reference>
<name>A0A914QX92_9BILA</name>
<protein>
    <submittedName>
        <fullName evidence="3">Uncharacterized protein</fullName>
    </submittedName>
</protein>
<feature type="compositionally biased region" description="Basic and acidic residues" evidence="1">
    <location>
        <begin position="114"/>
        <end position="129"/>
    </location>
</feature>
<dbReference type="WBParaSite" id="PDA_v2.g650.t1">
    <property type="protein sequence ID" value="PDA_v2.g650.t1"/>
    <property type="gene ID" value="PDA_v2.g650"/>
</dbReference>
<evidence type="ECO:0000313" key="3">
    <source>
        <dbReference type="WBParaSite" id="PDA_v2.g650.t1"/>
    </source>
</evidence>
<dbReference type="AlphaFoldDB" id="A0A914QX92"/>
<feature type="compositionally biased region" description="Basic and acidic residues" evidence="1">
    <location>
        <begin position="136"/>
        <end position="159"/>
    </location>
</feature>
<organism evidence="2 3">
    <name type="scientific">Panagrolaimus davidi</name>
    <dbReference type="NCBI Taxonomy" id="227884"/>
    <lineage>
        <taxon>Eukaryota</taxon>
        <taxon>Metazoa</taxon>
        <taxon>Ecdysozoa</taxon>
        <taxon>Nematoda</taxon>
        <taxon>Chromadorea</taxon>
        <taxon>Rhabditida</taxon>
        <taxon>Tylenchina</taxon>
        <taxon>Panagrolaimomorpha</taxon>
        <taxon>Panagrolaimoidea</taxon>
        <taxon>Panagrolaimidae</taxon>
        <taxon>Panagrolaimus</taxon>
    </lineage>
</organism>
<feature type="compositionally biased region" description="Low complexity" evidence="1">
    <location>
        <begin position="164"/>
        <end position="175"/>
    </location>
</feature>
<accession>A0A914QX92</accession>
<feature type="region of interest" description="Disordered" evidence="1">
    <location>
        <begin position="1"/>
        <end position="32"/>
    </location>
</feature>
<feature type="compositionally biased region" description="Low complexity" evidence="1">
    <location>
        <begin position="349"/>
        <end position="358"/>
    </location>
</feature>
<feature type="region of interest" description="Disordered" evidence="1">
    <location>
        <begin position="60"/>
        <end position="175"/>
    </location>
</feature>
<feature type="compositionally biased region" description="Polar residues" evidence="1">
    <location>
        <begin position="367"/>
        <end position="378"/>
    </location>
</feature>
<feature type="compositionally biased region" description="Acidic residues" evidence="1">
    <location>
        <begin position="94"/>
        <end position="104"/>
    </location>
</feature>
<dbReference type="Proteomes" id="UP000887578">
    <property type="component" value="Unplaced"/>
</dbReference>